<evidence type="ECO:0000313" key="5">
    <source>
        <dbReference type="Proteomes" id="UP000664781"/>
    </source>
</evidence>
<feature type="compositionally biased region" description="Basic and acidic residues" evidence="2">
    <location>
        <begin position="7"/>
        <end position="21"/>
    </location>
</feature>
<evidence type="ECO:0000259" key="3">
    <source>
        <dbReference type="SMART" id="SM00331"/>
    </source>
</evidence>
<dbReference type="PANTHER" id="PTHR43156">
    <property type="entry name" value="STAGE II SPORULATION PROTEIN E-RELATED"/>
    <property type="match status" value="1"/>
</dbReference>
<protein>
    <submittedName>
        <fullName evidence="4">Serine/threonine-protein phosphatase</fullName>
    </submittedName>
</protein>
<dbReference type="Pfam" id="PF07228">
    <property type="entry name" value="SpoIIE"/>
    <property type="match status" value="1"/>
</dbReference>
<comment type="caution">
    <text evidence="4">The sequence shown here is derived from an EMBL/GenBank/DDBJ whole genome shotgun (WGS) entry which is preliminary data.</text>
</comment>
<accession>A0A939JKL4</accession>
<dbReference type="PANTHER" id="PTHR43156:SF2">
    <property type="entry name" value="STAGE II SPORULATION PROTEIN E"/>
    <property type="match status" value="1"/>
</dbReference>
<dbReference type="Proteomes" id="UP000664781">
    <property type="component" value="Unassembled WGS sequence"/>
</dbReference>
<organism evidence="4 5">
    <name type="scientific">Streptomyces triculaminicus</name>
    <dbReference type="NCBI Taxonomy" id="2816232"/>
    <lineage>
        <taxon>Bacteria</taxon>
        <taxon>Bacillati</taxon>
        <taxon>Actinomycetota</taxon>
        <taxon>Actinomycetes</taxon>
        <taxon>Kitasatosporales</taxon>
        <taxon>Streptomycetaceae</taxon>
        <taxon>Streptomyces</taxon>
    </lineage>
</organism>
<keyword evidence="5" id="KW-1185">Reference proteome</keyword>
<name>A0A939JKL4_9ACTN</name>
<sequence>MRKRWRREGTEADRPSAREHQASRARRLPLVVIAAGILFDVLTPPKYSSAPFFASAPLIAASLLSPRGTLLVGLTALAAMVGLSIGHQAPETGESVTEVVTVLTVGALALGINRIVHSGDRKLASVRGIAEAAQRAVLPAPPARIAGLRVAARYVAAQADARIGGDLYAVQDTPHGVRVIVGDVRGKGLGAVEAVAVVIGAFREAAEQERTLEGLAARLERALQREGARRANIDRTEGFTTAVLAEVPHGGGALRLVNRGHPPPLLVYPDGMIGEARPAVPALPLGMGELGEWPDRVEEWEFPVGATLLLFTDGVSEARDASGTFYDPRGRLTGRQFKNPDSLLDTLVADVARHVGGRTDDDMALLAIRRGDGRHRPATVTHAIGPGTARTIRVQPDNG</sequence>
<evidence type="ECO:0000313" key="4">
    <source>
        <dbReference type="EMBL" id="MBO0652181.1"/>
    </source>
</evidence>
<keyword evidence="1" id="KW-0378">Hydrolase</keyword>
<dbReference type="SUPFAM" id="SSF81606">
    <property type="entry name" value="PP2C-like"/>
    <property type="match status" value="1"/>
</dbReference>
<dbReference type="SMART" id="SM00331">
    <property type="entry name" value="PP2C_SIG"/>
    <property type="match status" value="1"/>
</dbReference>
<dbReference type="InterPro" id="IPR001932">
    <property type="entry name" value="PPM-type_phosphatase-like_dom"/>
</dbReference>
<feature type="region of interest" description="Disordered" evidence="2">
    <location>
        <begin position="1"/>
        <end position="21"/>
    </location>
</feature>
<feature type="domain" description="PPM-type phosphatase" evidence="3">
    <location>
        <begin position="148"/>
        <end position="370"/>
    </location>
</feature>
<dbReference type="AlphaFoldDB" id="A0A939JKL4"/>
<proteinExistence type="predicted"/>
<dbReference type="InterPro" id="IPR052016">
    <property type="entry name" value="Bact_Sigma-Reg"/>
</dbReference>
<gene>
    <name evidence="4" type="ORF">J1792_05040</name>
</gene>
<reference evidence="4" key="1">
    <citation type="submission" date="2021-03" db="EMBL/GenBank/DDBJ databases">
        <title>Streptomyces strains.</title>
        <authorList>
            <person name="Lund M.B."/>
            <person name="Toerring T."/>
        </authorList>
    </citation>
    <scope>NUCLEOTIDE SEQUENCE</scope>
    <source>
        <strain evidence="4">JCM 4242</strain>
    </source>
</reference>
<dbReference type="EMBL" id="JAFMOF010000001">
    <property type="protein sequence ID" value="MBO0652181.1"/>
    <property type="molecule type" value="Genomic_DNA"/>
</dbReference>
<evidence type="ECO:0000256" key="1">
    <source>
        <dbReference type="ARBA" id="ARBA00022801"/>
    </source>
</evidence>
<dbReference type="InterPro" id="IPR036457">
    <property type="entry name" value="PPM-type-like_dom_sf"/>
</dbReference>
<dbReference type="FunFam" id="3.60.40.10:FF:000058">
    <property type="entry name" value="Stage II sporulation protein E"/>
    <property type="match status" value="1"/>
</dbReference>
<evidence type="ECO:0000256" key="2">
    <source>
        <dbReference type="SAM" id="MobiDB-lite"/>
    </source>
</evidence>
<dbReference type="GO" id="GO:0016791">
    <property type="term" value="F:phosphatase activity"/>
    <property type="evidence" value="ECO:0007669"/>
    <property type="project" value="TreeGrafter"/>
</dbReference>
<dbReference type="Gene3D" id="3.60.40.10">
    <property type="entry name" value="PPM-type phosphatase domain"/>
    <property type="match status" value="1"/>
</dbReference>
<dbReference type="RefSeq" id="WP_086571006.1">
    <property type="nucleotide sequence ID" value="NZ_JAFMOF010000001.1"/>
</dbReference>